<dbReference type="InterPro" id="IPR049492">
    <property type="entry name" value="BD-FAE-like_dom"/>
</dbReference>
<evidence type="ECO:0000313" key="3">
    <source>
        <dbReference type="EMBL" id="KFI56802.1"/>
    </source>
</evidence>
<dbReference type="InterPro" id="IPR050300">
    <property type="entry name" value="GDXG_lipolytic_enzyme"/>
</dbReference>
<reference evidence="3 4" key="1">
    <citation type="submission" date="2014-03" db="EMBL/GenBank/DDBJ databases">
        <title>Genomics of Bifidobacteria.</title>
        <authorList>
            <person name="Ventura M."/>
            <person name="Milani C."/>
            <person name="Lugli G.A."/>
        </authorList>
    </citation>
    <scope>NUCLEOTIDE SEQUENCE [LARGE SCALE GENOMIC DNA]</scope>
    <source>
        <strain evidence="3 4">LMG 10510</strain>
    </source>
</reference>
<accession>A0A087ADF2</accession>
<dbReference type="PANTHER" id="PTHR48081:SF6">
    <property type="entry name" value="PEPTIDASE S9 PROLYL OLIGOPEPTIDASE CATALYTIC DOMAIN-CONTAINING PROTEIN"/>
    <property type="match status" value="1"/>
</dbReference>
<evidence type="ECO:0000259" key="2">
    <source>
        <dbReference type="Pfam" id="PF20434"/>
    </source>
</evidence>
<dbReference type="PANTHER" id="PTHR48081">
    <property type="entry name" value="AB HYDROLASE SUPERFAMILY PROTEIN C4A8.06C"/>
    <property type="match status" value="1"/>
</dbReference>
<protein>
    <submittedName>
        <fullName evidence="3">Xylan esterase</fullName>
        <ecNumber evidence="3">3.2.1.8</ecNumber>
    </submittedName>
</protein>
<dbReference type="SUPFAM" id="SSF53474">
    <property type="entry name" value="alpha/beta-Hydrolases"/>
    <property type="match status" value="1"/>
</dbReference>
<dbReference type="eggNOG" id="COG0657">
    <property type="taxonomic scope" value="Bacteria"/>
</dbReference>
<proteinExistence type="predicted"/>
<keyword evidence="1 3" id="KW-0378">Hydrolase</keyword>
<organism evidence="3 4">
    <name type="scientific">Bifidobacterium choerinum</name>
    <dbReference type="NCBI Taxonomy" id="35760"/>
    <lineage>
        <taxon>Bacteria</taxon>
        <taxon>Bacillati</taxon>
        <taxon>Actinomycetota</taxon>
        <taxon>Actinomycetes</taxon>
        <taxon>Bifidobacteriales</taxon>
        <taxon>Bifidobacteriaceae</taxon>
        <taxon>Bifidobacterium</taxon>
    </lineage>
</organism>
<evidence type="ECO:0000313" key="4">
    <source>
        <dbReference type="Proteomes" id="UP000028995"/>
    </source>
</evidence>
<keyword evidence="4" id="KW-1185">Reference proteome</keyword>
<dbReference type="RefSeq" id="WP_024541565.1">
    <property type="nucleotide sequence ID" value="NZ_JGYU01000009.1"/>
</dbReference>
<dbReference type="EC" id="3.2.1.8" evidence="3"/>
<dbReference type="Pfam" id="PF20434">
    <property type="entry name" value="BD-FAE"/>
    <property type="match status" value="1"/>
</dbReference>
<dbReference type="InterPro" id="IPR029058">
    <property type="entry name" value="AB_hydrolase_fold"/>
</dbReference>
<name>A0A087ADF2_9BIFI</name>
<comment type="caution">
    <text evidence="3">The sequence shown here is derived from an EMBL/GenBank/DDBJ whole genome shotgun (WGS) entry which is preliminary data.</text>
</comment>
<keyword evidence="3" id="KW-0326">Glycosidase</keyword>
<dbReference type="AlphaFoldDB" id="A0A087ADF2"/>
<sequence length="273" mass="29773">MQYFETTIAGIDGTDARFAGYIPDNYPDIDPDRRRPAVLVLPGGGYEMTTGREGEPIAFRFLAHGCDAFVLHYSCKPSIYPTAVLEVAEAVRLMHDHADEWHVDTSRIAVIGFSAGGHLAADFATSASDDVMRAHGYDPDMLRPAALMLSYPVISAGEHRHDGSFRALLGERYADPDMMREVSIEEHIGAKTPPVFVWHTVPDDCVPVENTLLLIAACKAADVPIEAHLFPTGGHGLSLATAETAWGGTDGIEPGVDVWPSLAFRWLDRVFAR</sequence>
<dbReference type="EMBL" id="JGYU01000009">
    <property type="protein sequence ID" value="KFI56802.1"/>
    <property type="molecule type" value="Genomic_DNA"/>
</dbReference>
<gene>
    <name evidence="3" type="ORF">BCHO_1285</name>
</gene>
<dbReference type="STRING" id="35760.BCHO_1285"/>
<dbReference type="GO" id="GO:0031176">
    <property type="term" value="F:endo-1,4-beta-xylanase activity"/>
    <property type="evidence" value="ECO:0007669"/>
    <property type="project" value="UniProtKB-EC"/>
</dbReference>
<dbReference type="Gene3D" id="3.40.50.1820">
    <property type="entry name" value="alpha/beta hydrolase"/>
    <property type="match status" value="1"/>
</dbReference>
<dbReference type="OrthoDB" id="9794725at2"/>
<evidence type="ECO:0000256" key="1">
    <source>
        <dbReference type="ARBA" id="ARBA00022801"/>
    </source>
</evidence>
<dbReference type="Proteomes" id="UP000028995">
    <property type="component" value="Unassembled WGS sequence"/>
</dbReference>
<feature type="domain" description="BD-FAE-like" evidence="2">
    <location>
        <begin position="33"/>
        <end position="214"/>
    </location>
</feature>